<keyword evidence="1" id="KW-0813">Transport</keyword>
<evidence type="ECO:0000256" key="8">
    <source>
        <dbReference type="ARBA" id="ARBA00023136"/>
    </source>
</evidence>
<evidence type="ECO:0000256" key="3">
    <source>
        <dbReference type="ARBA" id="ARBA00022496"/>
    </source>
</evidence>
<dbReference type="EMBL" id="BAABKI010000024">
    <property type="protein sequence ID" value="GAA5177007.1"/>
    <property type="molecule type" value="Genomic_DNA"/>
</dbReference>
<keyword evidence="4" id="KW-0547">Nucleotide-binding</keyword>
<keyword evidence="8" id="KW-0472">Membrane</keyword>
<dbReference type="Pfam" id="PF00005">
    <property type="entry name" value="ABC_tran"/>
    <property type="match status" value="1"/>
</dbReference>
<evidence type="ECO:0000259" key="9">
    <source>
        <dbReference type="PROSITE" id="PS50893"/>
    </source>
</evidence>
<keyword evidence="6" id="KW-0408">Iron</keyword>
<keyword evidence="11" id="KW-1185">Reference proteome</keyword>
<keyword evidence="3" id="KW-0410">Iron transport</keyword>
<evidence type="ECO:0000256" key="2">
    <source>
        <dbReference type="ARBA" id="ARBA00022475"/>
    </source>
</evidence>
<feature type="domain" description="ABC transporter" evidence="9">
    <location>
        <begin position="2"/>
        <end position="227"/>
    </location>
</feature>
<dbReference type="InterPro" id="IPR017871">
    <property type="entry name" value="ABC_transporter-like_CS"/>
</dbReference>
<dbReference type="CDD" id="cd03259">
    <property type="entry name" value="ABC_Carb_Solutes_like"/>
    <property type="match status" value="1"/>
</dbReference>
<name>A0ABP9RHC4_9GAMM</name>
<dbReference type="SMART" id="SM00382">
    <property type="entry name" value="AAA"/>
    <property type="match status" value="1"/>
</dbReference>
<comment type="caution">
    <text evidence="10">The sequence shown here is derived from an EMBL/GenBank/DDBJ whole genome shotgun (WGS) entry which is preliminary data.</text>
</comment>
<dbReference type="PANTHER" id="PTHR42781:SF4">
    <property type="entry name" value="SPERMIDINE_PUTRESCINE IMPORT ATP-BINDING PROTEIN POTA"/>
    <property type="match status" value="1"/>
</dbReference>
<evidence type="ECO:0000256" key="4">
    <source>
        <dbReference type="ARBA" id="ARBA00022741"/>
    </source>
</evidence>
<evidence type="ECO:0000256" key="1">
    <source>
        <dbReference type="ARBA" id="ARBA00022448"/>
    </source>
</evidence>
<dbReference type="InterPro" id="IPR015853">
    <property type="entry name" value="ABC_transpr_FbpC"/>
</dbReference>
<dbReference type="PROSITE" id="PS00211">
    <property type="entry name" value="ABC_TRANSPORTER_1"/>
    <property type="match status" value="1"/>
</dbReference>
<evidence type="ECO:0000313" key="10">
    <source>
        <dbReference type="EMBL" id="GAA5177007.1"/>
    </source>
</evidence>
<keyword evidence="2" id="KW-1003">Cell membrane</keyword>
<keyword evidence="5 10" id="KW-0067">ATP-binding</keyword>
<reference evidence="11" key="1">
    <citation type="journal article" date="2019" name="Int. J. Syst. Evol. Microbiol.">
        <title>The Global Catalogue of Microorganisms (GCM) 10K type strain sequencing project: providing services to taxonomists for standard genome sequencing and annotation.</title>
        <authorList>
            <consortium name="The Broad Institute Genomics Platform"/>
            <consortium name="The Broad Institute Genome Sequencing Center for Infectious Disease"/>
            <person name="Wu L."/>
            <person name="Ma J."/>
        </authorList>
    </citation>
    <scope>NUCLEOTIDE SEQUENCE [LARGE SCALE GENOMIC DNA]</scope>
    <source>
        <strain evidence="11">JCM 18472</strain>
    </source>
</reference>
<sequence>MLTLRNMGVCYGQTSVVSGLDLTLGDGEILTLVGPTGCGKSTTLRAIAGLEPLSEGSLTLAGMQIDKHRFVVPEKRGIGMVFQDFALFPHLNVEQNIGFRVKRRQPVDYWLAVLGIETLRKAMPETLSGGQKQRVALARALAHSPSLVLLDEPLSNLDAALKDSLRYVIRDALKTANVPAIWVTHDQAEALSVGDRVGIMQAGRLAQIGTPEACFREPADRFVATFLGDAAFLPGRRCGETVQTVLGKLPVTAKDGPKESMECVDLLVRPDDIGLAPAAPGNACIDWMRYEGEQRLFGVTLDDGTVLKSRQNHECPLLAGERVAARIVARHPLAMFAAQ</sequence>
<dbReference type="InterPro" id="IPR003593">
    <property type="entry name" value="AAA+_ATPase"/>
</dbReference>
<dbReference type="PROSITE" id="PS50893">
    <property type="entry name" value="ABC_TRANSPORTER_2"/>
    <property type="match status" value="1"/>
</dbReference>
<dbReference type="SUPFAM" id="SSF50331">
    <property type="entry name" value="MOP-like"/>
    <property type="match status" value="1"/>
</dbReference>
<dbReference type="InterPro" id="IPR003439">
    <property type="entry name" value="ABC_transporter-like_ATP-bd"/>
</dbReference>
<organism evidence="10 11">
    <name type="scientific">Modicisalibacter zincidurans</name>
    <dbReference type="NCBI Taxonomy" id="1178777"/>
    <lineage>
        <taxon>Bacteria</taxon>
        <taxon>Pseudomonadati</taxon>
        <taxon>Pseudomonadota</taxon>
        <taxon>Gammaproteobacteria</taxon>
        <taxon>Oceanospirillales</taxon>
        <taxon>Halomonadaceae</taxon>
        <taxon>Modicisalibacter</taxon>
    </lineage>
</organism>
<dbReference type="RefSeq" id="WP_031385115.1">
    <property type="nucleotide sequence ID" value="NZ_BAABKI010000024.1"/>
</dbReference>
<evidence type="ECO:0000313" key="11">
    <source>
        <dbReference type="Proteomes" id="UP001500074"/>
    </source>
</evidence>
<dbReference type="SUPFAM" id="SSF52540">
    <property type="entry name" value="P-loop containing nucleoside triphosphate hydrolases"/>
    <property type="match status" value="1"/>
</dbReference>
<evidence type="ECO:0000256" key="7">
    <source>
        <dbReference type="ARBA" id="ARBA00023065"/>
    </source>
</evidence>
<dbReference type="InterPro" id="IPR050093">
    <property type="entry name" value="ABC_SmlMolc_Importer"/>
</dbReference>
<proteinExistence type="predicted"/>
<dbReference type="Proteomes" id="UP001500074">
    <property type="component" value="Unassembled WGS sequence"/>
</dbReference>
<dbReference type="GO" id="GO:0005524">
    <property type="term" value="F:ATP binding"/>
    <property type="evidence" value="ECO:0007669"/>
    <property type="project" value="UniProtKB-KW"/>
</dbReference>
<dbReference type="InterPro" id="IPR008995">
    <property type="entry name" value="Mo/tungstate-bd_C_term_dom"/>
</dbReference>
<accession>A0ABP9RHC4</accession>
<protein>
    <submittedName>
        <fullName evidence="10">ABC transporter ATP-binding protein</fullName>
    </submittedName>
</protein>
<dbReference type="PANTHER" id="PTHR42781">
    <property type="entry name" value="SPERMIDINE/PUTRESCINE IMPORT ATP-BINDING PROTEIN POTA"/>
    <property type="match status" value="1"/>
</dbReference>
<evidence type="ECO:0000256" key="6">
    <source>
        <dbReference type="ARBA" id="ARBA00023004"/>
    </source>
</evidence>
<dbReference type="InterPro" id="IPR027417">
    <property type="entry name" value="P-loop_NTPase"/>
</dbReference>
<dbReference type="Gene3D" id="3.40.50.300">
    <property type="entry name" value="P-loop containing nucleotide triphosphate hydrolases"/>
    <property type="match status" value="1"/>
</dbReference>
<keyword evidence="7" id="KW-0406">Ion transport</keyword>
<gene>
    <name evidence="10" type="ORF">GCM10023342_23900</name>
</gene>
<evidence type="ECO:0000256" key="5">
    <source>
        <dbReference type="ARBA" id="ARBA00022840"/>
    </source>
</evidence>